<dbReference type="Proteomes" id="UP000067206">
    <property type="component" value="Chromosome"/>
</dbReference>
<gene>
    <name evidence="1" type="ORF">RY67_1818</name>
</gene>
<dbReference type="EMBL" id="CP010411">
    <property type="protein sequence ID" value="ALE09829.1"/>
    <property type="molecule type" value="Genomic_DNA"/>
</dbReference>
<evidence type="ECO:0000313" key="2">
    <source>
        <dbReference type="Proteomes" id="UP000067206"/>
    </source>
</evidence>
<protein>
    <submittedName>
        <fullName evidence="1">Uncharacterized protein</fullName>
    </submittedName>
</protein>
<accession>A0A0M4MHT9</accession>
<reference evidence="1 2" key="1">
    <citation type="submission" date="2014-12" db="EMBL/GenBank/DDBJ databases">
        <title>Complete genome sequence of Bifidobacterium longum subsp. infantis BT1.</title>
        <authorList>
            <person name="Kim J.F."/>
            <person name="Kwak M.-J."/>
        </authorList>
    </citation>
    <scope>NUCLEOTIDE SEQUENCE [LARGE SCALE GENOMIC DNA]</scope>
    <source>
        <strain evidence="1 2">BT1</strain>
    </source>
</reference>
<proteinExistence type="predicted"/>
<sequence>MTCLPDVSSGEVFAMDFPVDDGVSCLVTNAMKIKKPRRTEAFDGSCDWA</sequence>
<organism evidence="1 2">
    <name type="scientific">Bifidobacterium longum subsp. infantis</name>
    <dbReference type="NCBI Taxonomy" id="1682"/>
    <lineage>
        <taxon>Bacteria</taxon>
        <taxon>Bacillati</taxon>
        <taxon>Actinomycetota</taxon>
        <taxon>Actinomycetes</taxon>
        <taxon>Bifidobacteriales</taxon>
        <taxon>Bifidobacteriaceae</taxon>
        <taxon>Bifidobacterium</taxon>
    </lineage>
</organism>
<dbReference type="AlphaFoldDB" id="A0A0M4MHT9"/>
<name>A0A0M4MHT9_BIFLI</name>
<evidence type="ECO:0000313" key="1">
    <source>
        <dbReference type="EMBL" id="ALE09829.1"/>
    </source>
</evidence>